<feature type="domain" description="Amidohydrolase-related" evidence="2">
    <location>
        <begin position="54"/>
        <end position="414"/>
    </location>
</feature>
<evidence type="ECO:0000313" key="3">
    <source>
        <dbReference type="EMBL" id="MDQ4214695.1"/>
    </source>
</evidence>
<dbReference type="EMBL" id="JAVFCB010000006">
    <property type="protein sequence ID" value="MDQ4214695.1"/>
    <property type="molecule type" value="Genomic_DNA"/>
</dbReference>
<organism evidence="3 4">
    <name type="scientific">Microbacterium capsulatum</name>
    <dbReference type="NCBI Taxonomy" id="3041921"/>
    <lineage>
        <taxon>Bacteria</taxon>
        <taxon>Bacillati</taxon>
        <taxon>Actinomycetota</taxon>
        <taxon>Actinomycetes</taxon>
        <taxon>Micrococcales</taxon>
        <taxon>Microbacteriaceae</taxon>
        <taxon>Microbacterium</taxon>
    </lineage>
</organism>
<sequence>MTRIVITGGAVLTADPAQPLRHGVDVVIEDDTIVSVGPDADITGAEVIDARGSIVMPGLVDTHLHVWEYGWRGIMMRKNTKYDYIELLWKTGAGYQSVDTYESTLGASMDGINNGVTGVLDFMHGANTTDAHTDGAVSAYRETGQRVMLAVGSRKPYTAPAAEFDAARAARIADVARLREATRGDALIDPGVALVTPDGGRLWEQFVQDIGASRDMGARMTFHANEIGEFHRMDQAGLLGSDIVPSHGNRASEIELKALAEHDVVLSVSPYSEVSSGKSPAMWNRAVRAGVRLALSVDVPPGIIPISEFAQMRQFWAVLNVFDRLDAREGGRFGGPYALDPHTLTLDEVVEAGTYNGALALGYENLGRIAPGQLADVIVVRPEPGDVVLEDPAAYVVMSTPSSHEVSHVIIGGVVRKRDGVLTDADRLDLAAVNAHCRERVMRIVEG</sequence>
<evidence type="ECO:0000256" key="1">
    <source>
        <dbReference type="ARBA" id="ARBA00022801"/>
    </source>
</evidence>
<keyword evidence="4" id="KW-1185">Reference proteome</keyword>
<dbReference type="Gene3D" id="2.30.40.10">
    <property type="entry name" value="Urease, subunit C, domain 1"/>
    <property type="match status" value="1"/>
</dbReference>
<dbReference type="InterPro" id="IPR011059">
    <property type="entry name" value="Metal-dep_hydrolase_composite"/>
</dbReference>
<dbReference type="InterPro" id="IPR032466">
    <property type="entry name" value="Metal_Hydrolase"/>
</dbReference>
<name>A0ABU0XKP8_9MICO</name>
<dbReference type="InterPro" id="IPR006680">
    <property type="entry name" value="Amidohydro-rel"/>
</dbReference>
<dbReference type="PANTHER" id="PTHR43794">
    <property type="entry name" value="AMINOHYDROLASE SSNA-RELATED"/>
    <property type="match status" value="1"/>
</dbReference>
<evidence type="ECO:0000259" key="2">
    <source>
        <dbReference type="Pfam" id="PF01979"/>
    </source>
</evidence>
<gene>
    <name evidence="3" type="ORF">RBR11_12290</name>
</gene>
<dbReference type="InterPro" id="IPR050287">
    <property type="entry name" value="MTA/SAH_deaminase"/>
</dbReference>
<evidence type="ECO:0000313" key="4">
    <source>
        <dbReference type="Proteomes" id="UP001230289"/>
    </source>
</evidence>
<protein>
    <submittedName>
        <fullName evidence="3">Amidohydrolase family protein</fullName>
    </submittedName>
</protein>
<dbReference type="Pfam" id="PF01979">
    <property type="entry name" value="Amidohydro_1"/>
    <property type="match status" value="1"/>
</dbReference>
<proteinExistence type="predicted"/>
<keyword evidence="1" id="KW-0378">Hydrolase</keyword>
<dbReference type="Proteomes" id="UP001230289">
    <property type="component" value="Unassembled WGS sequence"/>
</dbReference>
<dbReference type="SUPFAM" id="SSF51338">
    <property type="entry name" value="Composite domain of metallo-dependent hydrolases"/>
    <property type="match status" value="1"/>
</dbReference>
<comment type="caution">
    <text evidence="3">The sequence shown here is derived from an EMBL/GenBank/DDBJ whole genome shotgun (WGS) entry which is preliminary data.</text>
</comment>
<dbReference type="Gene3D" id="3.20.20.140">
    <property type="entry name" value="Metal-dependent hydrolases"/>
    <property type="match status" value="1"/>
</dbReference>
<dbReference type="SUPFAM" id="SSF51556">
    <property type="entry name" value="Metallo-dependent hydrolases"/>
    <property type="match status" value="1"/>
</dbReference>
<accession>A0ABU0XKP8</accession>
<dbReference type="PANTHER" id="PTHR43794:SF11">
    <property type="entry name" value="AMIDOHYDROLASE-RELATED DOMAIN-CONTAINING PROTEIN"/>
    <property type="match status" value="1"/>
</dbReference>
<reference evidence="3 4" key="1">
    <citation type="submission" date="2023-08" db="EMBL/GenBank/DDBJ databases">
        <title>Microbacterium sp. nov., isolated from a waste landfill.</title>
        <authorList>
            <person name="Wen W."/>
        </authorList>
    </citation>
    <scope>NUCLEOTIDE SEQUENCE [LARGE SCALE GENOMIC DNA]</scope>
    <source>
        <strain evidence="3 4">ASV81</strain>
    </source>
</reference>
<dbReference type="RefSeq" id="WP_308489637.1">
    <property type="nucleotide sequence ID" value="NZ_JAVFCB010000006.1"/>
</dbReference>